<dbReference type="PANTHER" id="PTHR30304:SF0">
    <property type="entry name" value="D-TAGATOSE-1,6-BISPHOSPHATE ALDOLASE SUBUNIT GATY-RELATED"/>
    <property type="match status" value="1"/>
</dbReference>
<dbReference type="PANTHER" id="PTHR30304">
    <property type="entry name" value="D-TAGATOSE-1,6-BISPHOSPHATE ALDOLASE"/>
    <property type="match status" value="1"/>
</dbReference>
<dbReference type="RefSeq" id="WP_186858918.1">
    <property type="nucleotide sequence ID" value="NZ_JACOON010000008.1"/>
</dbReference>
<dbReference type="Proteomes" id="UP000606889">
    <property type="component" value="Unassembled WGS sequence"/>
</dbReference>
<dbReference type="EMBL" id="JACOON010000008">
    <property type="protein sequence ID" value="MBC5649468.1"/>
    <property type="molecule type" value="Genomic_DNA"/>
</dbReference>
<evidence type="ECO:0000313" key="2">
    <source>
        <dbReference type="EMBL" id="MBC5649468.1"/>
    </source>
</evidence>
<evidence type="ECO:0000313" key="3">
    <source>
        <dbReference type="Proteomes" id="UP000606889"/>
    </source>
</evidence>
<dbReference type="Gene3D" id="3.20.20.70">
    <property type="entry name" value="Aldolase class I"/>
    <property type="match status" value="1"/>
</dbReference>
<dbReference type="InterPro" id="IPR000771">
    <property type="entry name" value="FBA_II"/>
</dbReference>
<dbReference type="PIRSF" id="PIRSF001359">
    <property type="entry name" value="F_bP_aldolase_II"/>
    <property type="match status" value="1"/>
</dbReference>
<accession>A0ABR7EJY7</accession>
<sequence length="308" mass="34528">MNANKIVKRARALGKCIPAFNIPHIPMVKPIAQAIADENSVAMIQVARVEWEKMHSESLERVAEEYEKYKKEDHTLLHLDHIPVIDEDYEPVPYMPLIKRAISAGYQSIMIDGSRLGLAGNIEKTAEAAATAHEAGIPCEAELGAVMGHESKTLPPYEEIFAQKMGFTKIEEAVRFARESGCDWLSVAVGNIHGAVAEAVRNQKKPEAKLDVQHIADLFMAVKIPLVLHGGSGIKHQYILDAINAGIAKINVGTELRQTYEFALEERPEDIEYAREKVYLATRDYIAHYLKNKDLKSELEKQEYKQDI</sequence>
<comment type="caution">
    <text evidence="2">The sequence shown here is derived from an EMBL/GenBank/DDBJ whole genome shotgun (WGS) entry which is preliminary data.</text>
</comment>
<protein>
    <submittedName>
        <fullName evidence="2">Class II fructose-bisphosphate aldolase</fullName>
    </submittedName>
</protein>
<comment type="cofactor">
    <cofactor evidence="1">
        <name>Zn(2+)</name>
        <dbReference type="ChEBI" id="CHEBI:29105"/>
    </cofactor>
</comment>
<proteinExistence type="predicted"/>
<dbReference type="SUPFAM" id="SSF51569">
    <property type="entry name" value="Aldolase"/>
    <property type="match status" value="1"/>
</dbReference>
<dbReference type="InterPro" id="IPR050246">
    <property type="entry name" value="Class_II_FBP_aldolase"/>
</dbReference>
<keyword evidence="3" id="KW-1185">Reference proteome</keyword>
<name>A0ABR7EJY7_9FIRM</name>
<dbReference type="InterPro" id="IPR013785">
    <property type="entry name" value="Aldolase_TIM"/>
</dbReference>
<organism evidence="2 3">
    <name type="scientific">Christensenella tenuis</name>
    <dbReference type="NCBI Taxonomy" id="2763033"/>
    <lineage>
        <taxon>Bacteria</taxon>
        <taxon>Bacillati</taxon>
        <taxon>Bacillota</taxon>
        <taxon>Clostridia</taxon>
        <taxon>Christensenellales</taxon>
        <taxon>Christensenellaceae</taxon>
        <taxon>Christensenella</taxon>
    </lineage>
</organism>
<evidence type="ECO:0000256" key="1">
    <source>
        <dbReference type="ARBA" id="ARBA00001947"/>
    </source>
</evidence>
<dbReference type="Pfam" id="PF01116">
    <property type="entry name" value="F_bP_aldolase"/>
    <property type="match status" value="1"/>
</dbReference>
<gene>
    <name evidence="2" type="ORF">H8S18_14060</name>
</gene>
<reference evidence="2 3" key="1">
    <citation type="submission" date="2020-08" db="EMBL/GenBank/DDBJ databases">
        <title>Genome public.</title>
        <authorList>
            <person name="Liu C."/>
            <person name="Sun Q."/>
        </authorList>
    </citation>
    <scope>NUCLEOTIDE SEQUENCE [LARGE SCALE GENOMIC DNA]</scope>
    <source>
        <strain evidence="2 3">NSJ-35</strain>
    </source>
</reference>